<dbReference type="AlphaFoldDB" id="A0A5C3E7T5"/>
<reference evidence="2 3" key="1">
    <citation type="submission" date="2018-03" db="EMBL/GenBank/DDBJ databases">
        <authorList>
            <person name="Guldener U."/>
        </authorList>
    </citation>
    <scope>NUCLEOTIDE SEQUENCE [LARGE SCALE GENOMIC DNA]</scope>
    <source>
        <strain evidence="2 3">NBRC100155</strain>
    </source>
</reference>
<sequence>MPSAFDRIHRAPLGFGPAPSPRQGPDGSRFTSWSDARTTTIGVVLEVDRDSIDALLPEGYSVDPSTVHPTILLEVMELRNLPWLAGRGYNTFGIYLNDVVCNRVAPPIKASYLAVLFENFTDPITTGREELGFPKVFAEIPDPVITYKDDGKSGDEDKRIHTVSWDGYEFLRLELSNLACRPSESSPALCPAQQLYTHPTKNGILHQRYIPSVGEPGKADANYATFCPPAPSRPTVLQFKTLDSTMTDVANTVCPAVMQSMVETTAQGVSEFCHGAAKVEIRKGSFEQLPTLHNIVDRLAALKFSVCHQIAVQEFKGASDLGELPECVKIDNREITTFDHSLSLLSHYSLFLSVSHSYVHAIRCTTANNHRIEM</sequence>
<dbReference type="Pfam" id="PF06314">
    <property type="entry name" value="ADC"/>
    <property type="match status" value="1"/>
</dbReference>
<keyword evidence="3" id="KW-1185">Reference proteome</keyword>
<dbReference type="GO" id="GO:0016829">
    <property type="term" value="F:lyase activity"/>
    <property type="evidence" value="ECO:0007669"/>
    <property type="project" value="InterPro"/>
</dbReference>
<proteinExistence type="predicted"/>
<dbReference type="EMBL" id="OOIN01000012">
    <property type="protein sequence ID" value="SPO25646.1"/>
    <property type="molecule type" value="Genomic_DNA"/>
</dbReference>
<evidence type="ECO:0000313" key="2">
    <source>
        <dbReference type="EMBL" id="SPO25646.1"/>
    </source>
</evidence>
<dbReference type="OrthoDB" id="1047367at2759"/>
<evidence type="ECO:0000256" key="1">
    <source>
        <dbReference type="SAM" id="MobiDB-lite"/>
    </source>
</evidence>
<dbReference type="Proteomes" id="UP000324022">
    <property type="component" value="Unassembled WGS sequence"/>
</dbReference>
<organism evidence="2 3">
    <name type="scientific">Ustilago trichophora</name>
    <dbReference type="NCBI Taxonomy" id="86804"/>
    <lineage>
        <taxon>Eukaryota</taxon>
        <taxon>Fungi</taxon>
        <taxon>Dikarya</taxon>
        <taxon>Basidiomycota</taxon>
        <taxon>Ustilaginomycotina</taxon>
        <taxon>Ustilaginomycetes</taxon>
        <taxon>Ustilaginales</taxon>
        <taxon>Ustilaginaceae</taxon>
        <taxon>Ustilago</taxon>
    </lineage>
</organism>
<gene>
    <name evidence="2" type="ORF">UTRI_03011</name>
</gene>
<feature type="region of interest" description="Disordered" evidence="1">
    <location>
        <begin position="11"/>
        <end position="31"/>
    </location>
</feature>
<accession>A0A5C3E7T5</accession>
<dbReference type="InterPro" id="IPR010451">
    <property type="entry name" value="Acetoacetate_decarboxylase"/>
</dbReference>
<evidence type="ECO:0000313" key="3">
    <source>
        <dbReference type="Proteomes" id="UP000324022"/>
    </source>
</evidence>
<protein>
    <submittedName>
        <fullName evidence="2">Uncharacterized protein</fullName>
    </submittedName>
</protein>
<dbReference type="InterPro" id="IPR023375">
    <property type="entry name" value="ADC_dom_sf"/>
</dbReference>
<dbReference type="SUPFAM" id="SSF160104">
    <property type="entry name" value="Acetoacetate decarboxylase-like"/>
    <property type="match status" value="1"/>
</dbReference>
<name>A0A5C3E7T5_9BASI</name>
<dbReference type="Gene3D" id="2.40.400.10">
    <property type="entry name" value="Acetoacetate decarboxylase-like"/>
    <property type="match status" value="1"/>
</dbReference>